<dbReference type="Pfam" id="PF19054">
    <property type="entry name" value="DUF5753"/>
    <property type="match status" value="1"/>
</dbReference>
<organism evidence="2 3">
    <name type="scientific">Gandjariella thermophila</name>
    <dbReference type="NCBI Taxonomy" id="1931992"/>
    <lineage>
        <taxon>Bacteria</taxon>
        <taxon>Bacillati</taxon>
        <taxon>Actinomycetota</taxon>
        <taxon>Actinomycetes</taxon>
        <taxon>Pseudonocardiales</taxon>
        <taxon>Pseudonocardiaceae</taxon>
        <taxon>Gandjariella</taxon>
    </lineage>
</organism>
<comment type="caution">
    <text evidence="2">The sequence shown here is derived from an EMBL/GenBank/DDBJ whole genome shotgun (WGS) entry which is preliminary data.</text>
</comment>
<dbReference type="Proteomes" id="UP000298860">
    <property type="component" value="Unassembled WGS sequence"/>
</dbReference>
<dbReference type="RefSeq" id="WP_225978413.1">
    <property type="nucleotide sequence ID" value="NZ_BJFL01000013.1"/>
</dbReference>
<dbReference type="InterPro" id="IPR001387">
    <property type="entry name" value="Cro/C1-type_HTH"/>
</dbReference>
<name>A0A4D4J7X3_9PSEU</name>
<dbReference type="InterPro" id="IPR043917">
    <property type="entry name" value="DUF5753"/>
</dbReference>
<dbReference type="CDD" id="cd00093">
    <property type="entry name" value="HTH_XRE"/>
    <property type="match status" value="1"/>
</dbReference>
<dbReference type="InterPro" id="IPR010982">
    <property type="entry name" value="Lambda_DNA-bd_dom_sf"/>
</dbReference>
<dbReference type="Pfam" id="PF13560">
    <property type="entry name" value="HTH_31"/>
    <property type="match status" value="1"/>
</dbReference>
<keyword evidence="3" id="KW-1185">Reference proteome</keyword>
<dbReference type="EMBL" id="BJFL01000013">
    <property type="protein sequence ID" value="GDY31302.1"/>
    <property type="molecule type" value="Genomic_DNA"/>
</dbReference>
<proteinExistence type="predicted"/>
<accession>A0A4D4J7X3</accession>
<gene>
    <name evidence="2" type="ORF">GTS_29350</name>
</gene>
<dbReference type="Gene3D" id="1.10.260.40">
    <property type="entry name" value="lambda repressor-like DNA-binding domains"/>
    <property type="match status" value="1"/>
</dbReference>
<dbReference type="PROSITE" id="PS50943">
    <property type="entry name" value="HTH_CROC1"/>
    <property type="match status" value="1"/>
</dbReference>
<dbReference type="SMART" id="SM00530">
    <property type="entry name" value="HTH_XRE"/>
    <property type="match status" value="1"/>
</dbReference>
<feature type="domain" description="HTH cro/C1-type" evidence="1">
    <location>
        <begin position="18"/>
        <end position="72"/>
    </location>
</feature>
<evidence type="ECO:0000313" key="3">
    <source>
        <dbReference type="Proteomes" id="UP000298860"/>
    </source>
</evidence>
<dbReference type="GO" id="GO:0003677">
    <property type="term" value="F:DNA binding"/>
    <property type="evidence" value="ECO:0007669"/>
    <property type="project" value="InterPro"/>
</dbReference>
<dbReference type="AlphaFoldDB" id="A0A4D4J7X3"/>
<evidence type="ECO:0000259" key="1">
    <source>
        <dbReference type="PROSITE" id="PS50943"/>
    </source>
</evidence>
<protein>
    <submittedName>
        <fullName evidence="2">Transcriptional regulator</fullName>
    </submittedName>
</protein>
<dbReference type="SUPFAM" id="SSF47413">
    <property type="entry name" value="lambda repressor-like DNA-binding domains"/>
    <property type="match status" value="1"/>
</dbReference>
<reference evidence="3" key="1">
    <citation type="submission" date="2019-04" db="EMBL/GenBank/DDBJ databases">
        <title>Draft genome sequence of Pseudonocardiaceae bacterium SL3-2-4.</title>
        <authorList>
            <person name="Ningsih F."/>
            <person name="Yokota A."/>
            <person name="Sakai Y."/>
            <person name="Nanatani K."/>
            <person name="Yabe S."/>
            <person name="Oetari A."/>
            <person name="Sjamsuridzal W."/>
        </authorList>
    </citation>
    <scope>NUCLEOTIDE SEQUENCE [LARGE SCALE GENOMIC DNA]</scope>
    <source>
        <strain evidence="3">SL3-2-4</strain>
    </source>
</reference>
<sequence length="278" mass="30872">MAEPFSPIVPRLRLARELKRLREIARLSLDHAAKELDVSTATLSRIENGKQGVNVHLVRSMLDLYNGSDCWNELLDLARQARRKGWWQEYGISDYGYVALETDAAVVRDFQLTLVPGLLQTSAYARAVFEAEGDVPSRDIGRHVDVRMLRQGRLHADEPLVLEAVVHEHALRSLVGGAVAMREQLLNISELAALPNVTLHVLPAAAGAHVSMQGAFTVLSFPRDVLPDRLYIAHSTGALHIEKVDQVRAARLKFDRLRGCALDPDASIRFVRQVAGEL</sequence>
<evidence type="ECO:0000313" key="2">
    <source>
        <dbReference type="EMBL" id="GDY31302.1"/>
    </source>
</evidence>